<dbReference type="Gene3D" id="3.40.710.10">
    <property type="entry name" value="DD-peptidase/beta-lactamase superfamily"/>
    <property type="match status" value="1"/>
</dbReference>
<name>A0A1H7JHS0_STRJI</name>
<evidence type="ECO:0000313" key="4">
    <source>
        <dbReference type="Proteomes" id="UP000183015"/>
    </source>
</evidence>
<dbReference type="Proteomes" id="UP000183015">
    <property type="component" value="Unassembled WGS sequence"/>
</dbReference>
<dbReference type="STRING" id="235985.SAMN05414137_103256"/>
<feature type="domain" description="Penicillin binding protein A dimerisation" evidence="2">
    <location>
        <begin position="52"/>
        <end position="135"/>
    </location>
</feature>
<gene>
    <name evidence="3" type="ORF">SAMN05414137_103256</name>
</gene>
<dbReference type="PANTHER" id="PTHR30627:SF24">
    <property type="entry name" value="PENICILLIN-BINDING PROTEIN 4B"/>
    <property type="match status" value="1"/>
</dbReference>
<accession>A0A1H7JHS0</accession>
<dbReference type="GO" id="GO:0005886">
    <property type="term" value="C:plasma membrane"/>
    <property type="evidence" value="ECO:0007669"/>
    <property type="project" value="TreeGrafter"/>
</dbReference>
<organism evidence="3 4">
    <name type="scientific">Streptacidiphilus jiangxiensis</name>
    <dbReference type="NCBI Taxonomy" id="235985"/>
    <lineage>
        <taxon>Bacteria</taxon>
        <taxon>Bacillati</taxon>
        <taxon>Actinomycetota</taxon>
        <taxon>Actinomycetes</taxon>
        <taxon>Kitasatosporales</taxon>
        <taxon>Streptomycetaceae</taxon>
        <taxon>Streptacidiphilus</taxon>
    </lineage>
</organism>
<dbReference type="Gene3D" id="3.90.1310.10">
    <property type="entry name" value="Penicillin-binding protein 2a (Domain 2)"/>
    <property type="match status" value="1"/>
</dbReference>
<dbReference type="Pfam" id="PF00905">
    <property type="entry name" value="Transpeptidase"/>
    <property type="match status" value="1"/>
</dbReference>
<dbReference type="InterPro" id="IPR054120">
    <property type="entry name" value="PBPA_dimer"/>
</dbReference>
<sequence length="488" mass="51256">MNKPIRRVSVFCLLLVLALMIRANWVQGVDASALNANAHNERTLIEAYSYPRGDIIVGGKAVTKDLLVNGNLYKYRRAYVNGPMYAPITGYSSQVFGSNLLENVEDPILSGNDPRLFFRNALDTLTGKQKQGGDVVTTIDPKVQQAGWDGLQGKKGAAVALDPSTGAILGLVSFPSYDPSTIAGANGDANKAWNALVGDKTNQPMLNRALRQTYPPGSTFKLVTAAAALENGNITDINAPTDTPDVYILPGTNNVPLPNEAGDTGCKNASLNTALALSCNTVFGKLGAEIGGARMLDEAQKFGFNNSSLTVPVGVTGSNFDKGMGQAQTAQSSIGQYDTRATPLQMAMVAAAIANNGSLMQPYLVSQERSANNSVISQWSPKQLSQATTPEVAAQIQTMMINVVQNGTGITAKIPGVTVGGKTGTAQNGVNNSNNPYAWFVSWAKAPNGKQIAVAVVVEDSDTARGDISGMHLAAPIAKAMMQAYIGG</sequence>
<dbReference type="GO" id="GO:0071555">
    <property type="term" value="P:cell wall organization"/>
    <property type="evidence" value="ECO:0007669"/>
    <property type="project" value="TreeGrafter"/>
</dbReference>
<dbReference type="EMBL" id="FOAZ01000003">
    <property type="protein sequence ID" value="SEK72975.1"/>
    <property type="molecule type" value="Genomic_DNA"/>
</dbReference>
<dbReference type="GO" id="GO:0008658">
    <property type="term" value="F:penicillin binding"/>
    <property type="evidence" value="ECO:0007669"/>
    <property type="project" value="InterPro"/>
</dbReference>
<feature type="domain" description="Penicillin-binding protein transpeptidase" evidence="1">
    <location>
        <begin position="156"/>
        <end position="483"/>
    </location>
</feature>
<dbReference type="InterPro" id="IPR012338">
    <property type="entry name" value="Beta-lactam/transpept-like"/>
</dbReference>
<dbReference type="InterPro" id="IPR001460">
    <property type="entry name" value="PCN-bd_Tpept"/>
</dbReference>
<dbReference type="RefSeq" id="WP_042460674.1">
    <property type="nucleotide sequence ID" value="NZ_BBPN01000072.1"/>
</dbReference>
<dbReference type="InterPro" id="IPR050515">
    <property type="entry name" value="Beta-lactam/transpept"/>
</dbReference>
<keyword evidence="3" id="KW-0132">Cell division</keyword>
<dbReference type="AlphaFoldDB" id="A0A1H7JHS0"/>
<reference evidence="4" key="1">
    <citation type="submission" date="2016-10" db="EMBL/GenBank/DDBJ databases">
        <authorList>
            <person name="Varghese N."/>
        </authorList>
    </citation>
    <scope>NUCLEOTIDE SEQUENCE [LARGE SCALE GENOMIC DNA]</scope>
    <source>
        <strain evidence="4">DSM 45096 / BCRC 16803 / CGMCC 4.1857 / CIP 109030 / JCM 12277 / KCTC 19219 / NBRC 100920 / 33214</strain>
    </source>
</reference>
<evidence type="ECO:0000259" key="1">
    <source>
        <dbReference type="Pfam" id="PF00905"/>
    </source>
</evidence>
<keyword evidence="4" id="KW-1185">Reference proteome</keyword>
<proteinExistence type="predicted"/>
<dbReference type="Pfam" id="PF21922">
    <property type="entry name" value="PBP_dimer_2"/>
    <property type="match status" value="1"/>
</dbReference>
<evidence type="ECO:0000259" key="2">
    <source>
        <dbReference type="Pfam" id="PF21922"/>
    </source>
</evidence>
<evidence type="ECO:0000313" key="3">
    <source>
        <dbReference type="EMBL" id="SEK72975.1"/>
    </source>
</evidence>
<dbReference type="GO" id="GO:0071972">
    <property type="term" value="F:peptidoglycan L,D-transpeptidase activity"/>
    <property type="evidence" value="ECO:0007669"/>
    <property type="project" value="TreeGrafter"/>
</dbReference>
<dbReference type="eggNOG" id="COG0768">
    <property type="taxonomic scope" value="Bacteria"/>
</dbReference>
<dbReference type="SUPFAM" id="SSF56601">
    <property type="entry name" value="beta-lactamase/transpeptidase-like"/>
    <property type="match status" value="1"/>
</dbReference>
<dbReference type="OrthoDB" id="9766847at2"/>
<keyword evidence="3" id="KW-0131">Cell cycle</keyword>
<dbReference type="GO" id="GO:0051301">
    <property type="term" value="P:cell division"/>
    <property type="evidence" value="ECO:0007669"/>
    <property type="project" value="UniProtKB-KW"/>
</dbReference>
<dbReference type="PANTHER" id="PTHR30627">
    <property type="entry name" value="PEPTIDOGLYCAN D,D-TRANSPEPTIDASE"/>
    <property type="match status" value="1"/>
</dbReference>
<protein>
    <submittedName>
        <fullName evidence="3">Cell division protein FtsI/penicillin-binding protein 2</fullName>
    </submittedName>
</protein>